<evidence type="ECO:0000313" key="3">
    <source>
        <dbReference type="Proteomes" id="UP000215127"/>
    </source>
</evidence>
<protein>
    <recommendedName>
        <fullName evidence="1">BTB domain-containing protein</fullName>
    </recommendedName>
</protein>
<dbReference type="CDD" id="cd18186">
    <property type="entry name" value="BTB_POZ_ZBTB_KLHL-like"/>
    <property type="match status" value="1"/>
</dbReference>
<dbReference type="PANTHER" id="PTHR47843:SF2">
    <property type="entry name" value="BTB DOMAIN-CONTAINING PROTEIN"/>
    <property type="match status" value="1"/>
</dbReference>
<dbReference type="InterPro" id="IPR011333">
    <property type="entry name" value="SKP1/BTB/POZ_sf"/>
</dbReference>
<dbReference type="EMBL" id="LT853699">
    <property type="protein sequence ID" value="SMQ53141.1"/>
    <property type="molecule type" value="Genomic_DNA"/>
</dbReference>
<dbReference type="Gene3D" id="3.30.710.10">
    <property type="entry name" value="Potassium Channel Kv1.1, Chain A"/>
    <property type="match status" value="1"/>
</dbReference>
<dbReference type="AlphaFoldDB" id="A0A1X7S131"/>
<reference evidence="2 3" key="1">
    <citation type="submission" date="2016-06" db="EMBL/GenBank/DDBJ databases">
        <authorList>
            <person name="Kjaerup R.B."/>
            <person name="Dalgaard T.S."/>
            <person name="Juul-Madsen H.R."/>
        </authorList>
    </citation>
    <scope>NUCLEOTIDE SEQUENCE [LARGE SCALE GENOMIC DNA]</scope>
</reference>
<organism evidence="2 3">
    <name type="scientific">Zymoseptoria tritici (strain ST99CH_3D7)</name>
    <dbReference type="NCBI Taxonomy" id="1276538"/>
    <lineage>
        <taxon>Eukaryota</taxon>
        <taxon>Fungi</taxon>
        <taxon>Dikarya</taxon>
        <taxon>Ascomycota</taxon>
        <taxon>Pezizomycotina</taxon>
        <taxon>Dothideomycetes</taxon>
        <taxon>Dothideomycetidae</taxon>
        <taxon>Mycosphaerellales</taxon>
        <taxon>Mycosphaerellaceae</taxon>
        <taxon>Zymoseptoria</taxon>
    </lineage>
</organism>
<accession>A0A1X7S131</accession>
<keyword evidence="3" id="KW-1185">Reference proteome</keyword>
<evidence type="ECO:0000259" key="1">
    <source>
        <dbReference type="PROSITE" id="PS50097"/>
    </source>
</evidence>
<dbReference type="SUPFAM" id="SSF54695">
    <property type="entry name" value="POZ domain"/>
    <property type="match status" value="1"/>
</dbReference>
<feature type="domain" description="BTB" evidence="1">
    <location>
        <begin position="13"/>
        <end position="74"/>
    </location>
</feature>
<proteinExistence type="predicted"/>
<evidence type="ECO:0000313" key="2">
    <source>
        <dbReference type="EMBL" id="SMQ53141.1"/>
    </source>
</evidence>
<dbReference type="PROSITE" id="PS50097">
    <property type="entry name" value="BTB"/>
    <property type="match status" value="1"/>
</dbReference>
<dbReference type="Pfam" id="PF00651">
    <property type="entry name" value="BTB"/>
    <property type="match status" value="1"/>
</dbReference>
<name>A0A1X7S131_ZYMT9</name>
<dbReference type="Proteomes" id="UP000215127">
    <property type="component" value="Chromosome 8"/>
</dbReference>
<dbReference type="PANTHER" id="PTHR47843">
    <property type="entry name" value="BTB DOMAIN-CONTAINING PROTEIN-RELATED"/>
    <property type="match status" value="1"/>
</dbReference>
<dbReference type="InterPro" id="IPR000210">
    <property type="entry name" value="BTB/POZ_dom"/>
</dbReference>
<gene>
    <name evidence="2" type="ORF">ZT3D7_G8294</name>
</gene>
<sequence>MEAVEELASTFVDDALISIELEDGGRFTVQRATLCQSSEYFRKALRGDFQEASNNKLKIPGCTSESFRLILYWICNSNLPDWTTALKQNKMDAHSRQLCLAKLWLTSDMLLMVRLQNETMRKLRSITNIYTISHEAMSCAFDSAPHDSPILQVLLQDASRDFFSATGTYTSEEMDAFGSIPGFLQAFIEIGERLKINNHYHMKVPVSRDEDSKFEVKPAAKNN</sequence>